<evidence type="ECO:0000256" key="5">
    <source>
        <dbReference type="ARBA" id="ARBA00022679"/>
    </source>
</evidence>
<dbReference type="SUPFAM" id="SSF53901">
    <property type="entry name" value="Thiolase-like"/>
    <property type="match status" value="1"/>
</dbReference>
<dbReference type="InterPro" id="IPR004655">
    <property type="entry name" value="FabH"/>
</dbReference>
<evidence type="ECO:0000313" key="17">
    <source>
        <dbReference type="EMBL" id="TYB46402.1"/>
    </source>
</evidence>
<dbReference type="NCBIfam" id="TIGR00747">
    <property type="entry name" value="fabH"/>
    <property type="match status" value="1"/>
</dbReference>
<dbReference type="GO" id="GO:0006633">
    <property type="term" value="P:fatty acid biosynthetic process"/>
    <property type="evidence" value="ECO:0007669"/>
    <property type="project" value="UniProtKB-UniRule"/>
</dbReference>
<dbReference type="UniPathway" id="UPA00094"/>
<evidence type="ECO:0000256" key="2">
    <source>
        <dbReference type="ARBA" id="ARBA00008642"/>
    </source>
</evidence>
<feature type="domain" description="Beta-ketoacyl-[acyl-carrier-protein] synthase III C-terminal" evidence="15">
    <location>
        <begin position="243"/>
        <end position="332"/>
    </location>
</feature>
<evidence type="ECO:0000256" key="8">
    <source>
        <dbReference type="ARBA" id="ARBA00023160"/>
    </source>
</evidence>
<evidence type="ECO:0000256" key="12">
    <source>
        <dbReference type="ARBA" id="ARBA00052467"/>
    </source>
</evidence>
<dbReference type="CDD" id="cd00830">
    <property type="entry name" value="KAS_III"/>
    <property type="match status" value="1"/>
</dbReference>
<dbReference type="HAMAP" id="MF_01815">
    <property type="entry name" value="FabH"/>
    <property type="match status" value="1"/>
</dbReference>
<dbReference type="InterPro" id="IPR016039">
    <property type="entry name" value="Thiolase-like"/>
</dbReference>
<proteinExistence type="inferred from homology"/>
<evidence type="ECO:0000256" key="11">
    <source>
        <dbReference type="ARBA" id="ARBA00052407"/>
    </source>
</evidence>
<dbReference type="PANTHER" id="PTHR34069:SF2">
    <property type="entry name" value="BETA-KETOACYL-[ACYL-CARRIER-PROTEIN] SYNTHASE III"/>
    <property type="match status" value="1"/>
</dbReference>
<dbReference type="NCBIfam" id="NF006829">
    <property type="entry name" value="PRK09352.1"/>
    <property type="match status" value="1"/>
</dbReference>
<dbReference type="EMBL" id="VSFG01000002">
    <property type="protein sequence ID" value="TYB46402.1"/>
    <property type="molecule type" value="Genomic_DNA"/>
</dbReference>
<dbReference type="GO" id="GO:0004315">
    <property type="term" value="F:3-oxoacyl-[acyl-carrier-protein] synthase activity"/>
    <property type="evidence" value="ECO:0007669"/>
    <property type="project" value="InterPro"/>
</dbReference>
<dbReference type="EC" id="2.3.1.180" evidence="14"/>
<keyword evidence="8 14" id="KW-0275">Fatty acid biosynthesis</keyword>
<dbReference type="InterPro" id="IPR013747">
    <property type="entry name" value="ACP_syn_III_C"/>
</dbReference>
<keyword evidence="3 14" id="KW-0963">Cytoplasm</keyword>
<comment type="caution">
    <text evidence="17">The sequence shown here is derived from an EMBL/GenBank/DDBJ whole genome shotgun (WGS) entry which is preliminary data.</text>
</comment>
<dbReference type="GO" id="GO:0033818">
    <property type="term" value="F:beta-ketoacyl-acyl-carrier-protein synthase III activity"/>
    <property type="evidence" value="ECO:0007669"/>
    <property type="project" value="UniProtKB-UniRule"/>
</dbReference>
<dbReference type="GO" id="GO:0044550">
    <property type="term" value="P:secondary metabolite biosynthetic process"/>
    <property type="evidence" value="ECO:0007669"/>
    <property type="project" value="TreeGrafter"/>
</dbReference>
<keyword evidence="18" id="KW-1185">Reference proteome</keyword>
<comment type="catalytic activity">
    <reaction evidence="11">
        <text>(2S)-2-methylbutanoyl-CoA + malonyl-[ACP] + H(+) = (4S)-4-methyl-3-oxohexanoyl-[ACP] + CO2 + CoA</text>
        <dbReference type="Rhea" id="RHEA:42276"/>
        <dbReference type="Rhea" id="RHEA-COMP:9623"/>
        <dbReference type="Rhea" id="RHEA-COMP:17148"/>
        <dbReference type="ChEBI" id="CHEBI:15378"/>
        <dbReference type="ChEBI" id="CHEBI:16526"/>
        <dbReference type="ChEBI" id="CHEBI:57287"/>
        <dbReference type="ChEBI" id="CHEBI:78449"/>
        <dbReference type="ChEBI" id="CHEBI:88166"/>
        <dbReference type="ChEBI" id="CHEBI:167462"/>
        <dbReference type="EC" id="2.3.1.300"/>
    </reaction>
    <physiologicalReaction direction="left-to-right" evidence="11">
        <dbReference type="Rhea" id="RHEA:42277"/>
    </physiologicalReaction>
</comment>
<dbReference type="STRING" id="1220554.GCA_001552135_03455"/>
<comment type="catalytic activity">
    <reaction evidence="10">
        <text>malonyl-[ACP] + acetyl-CoA + H(+) = 3-oxobutanoyl-[ACP] + CO2 + CoA</text>
        <dbReference type="Rhea" id="RHEA:12080"/>
        <dbReference type="Rhea" id="RHEA-COMP:9623"/>
        <dbReference type="Rhea" id="RHEA-COMP:9625"/>
        <dbReference type="ChEBI" id="CHEBI:15378"/>
        <dbReference type="ChEBI" id="CHEBI:16526"/>
        <dbReference type="ChEBI" id="CHEBI:57287"/>
        <dbReference type="ChEBI" id="CHEBI:57288"/>
        <dbReference type="ChEBI" id="CHEBI:78449"/>
        <dbReference type="ChEBI" id="CHEBI:78450"/>
        <dbReference type="EC" id="2.3.1.180"/>
    </reaction>
    <physiologicalReaction direction="left-to-right" evidence="10">
        <dbReference type="Rhea" id="RHEA:12081"/>
    </physiologicalReaction>
</comment>
<evidence type="ECO:0000259" key="15">
    <source>
        <dbReference type="Pfam" id="PF08541"/>
    </source>
</evidence>
<evidence type="ECO:0000256" key="14">
    <source>
        <dbReference type="HAMAP-Rule" id="MF_01815"/>
    </source>
</evidence>
<feature type="active site" evidence="14">
    <location>
        <position position="289"/>
    </location>
</feature>
<dbReference type="PANTHER" id="PTHR34069">
    <property type="entry name" value="3-OXOACYL-[ACYL-CARRIER-PROTEIN] SYNTHASE 3"/>
    <property type="match status" value="1"/>
</dbReference>
<evidence type="ECO:0000256" key="1">
    <source>
        <dbReference type="ARBA" id="ARBA00005194"/>
    </source>
</evidence>
<dbReference type="Gene3D" id="3.40.47.10">
    <property type="match status" value="1"/>
</dbReference>
<accession>A0A5D0NQ09</accession>
<evidence type="ECO:0000256" key="4">
    <source>
        <dbReference type="ARBA" id="ARBA00022516"/>
    </source>
</evidence>
<evidence type="ECO:0000256" key="6">
    <source>
        <dbReference type="ARBA" id="ARBA00022832"/>
    </source>
</evidence>
<dbReference type="InterPro" id="IPR013751">
    <property type="entry name" value="ACP_syn_III_N"/>
</dbReference>
<dbReference type="GO" id="GO:0005737">
    <property type="term" value="C:cytoplasm"/>
    <property type="evidence" value="ECO:0007669"/>
    <property type="project" value="UniProtKB-SubCell"/>
</dbReference>
<evidence type="ECO:0000256" key="7">
    <source>
        <dbReference type="ARBA" id="ARBA00023098"/>
    </source>
</evidence>
<dbReference type="AlphaFoldDB" id="A0A5D0NQ09"/>
<evidence type="ECO:0000256" key="10">
    <source>
        <dbReference type="ARBA" id="ARBA00051096"/>
    </source>
</evidence>
<evidence type="ECO:0000256" key="13">
    <source>
        <dbReference type="ARBA" id="ARBA00052985"/>
    </source>
</evidence>
<evidence type="ECO:0000313" key="18">
    <source>
        <dbReference type="Proteomes" id="UP000323380"/>
    </source>
</evidence>
<feature type="active site" evidence="14">
    <location>
        <position position="117"/>
    </location>
</feature>
<keyword evidence="5 14" id="KW-0808">Transferase</keyword>
<comment type="function">
    <text evidence="14">Catalyzes the condensation reaction of fatty acid synthesis by the addition to an acyl acceptor of two carbons from malonyl-ACP. Catalyzes the first condensation reaction which initiates fatty acid synthesis and may therefore play a role in governing the total rate of fatty acid production. Possesses both acetoacetyl-ACP synthase and acetyl transacylase activities. Its substrate specificity determines the biosynthesis of branched-chain and/or straight-chain of fatty acids.</text>
</comment>
<feature type="domain" description="Beta-ketoacyl-[acyl-carrier-protein] synthase III N-terminal" evidence="16">
    <location>
        <begin position="111"/>
        <end position="191"/>
    </location>
</feature>
<keyword evidence="4 14" id="KW-0444">Lipid biosynthesis</keyword>
<comment type="subcellular location">
    <subcellularLocation>
        <location evidence="14">Cytoplasm</location>
    </subcellularLocation>
</comment>
<sequence>MDDRTPGRAAVLMGIGSYLPPRTVSNDELATRLDTSDEWIRSRTGIARRHFAHPDTATSDLAAEAAAKALKCADVDSVDALLLATTTPDRPCPATAPTVAAKLGLGTVAAYDVSAVCSGFLYALATASGLIAAGIAERVLVIGAETYSAIVDPADRANAVIFGDGAGAVVLRAGDRAEPGALGPFDLGSDGAGRDLITVRAGGAEARLSRRTPEPADHYFSMSGREVFRRAVHHMAGSARTVLDRVGLTAGQLDRLVGHQANRRILRVLADTLGVPEERTVHNIDEVGNTAAASIPLALDHAYSSGSLAPGDRVLLTAFGGGLTWGSAFLTWPNLSRS</sequence>
<evidence type="ECO:0000256" key="3">
    <source>
        <dbReference type="ARBA" id="ARBA00022490"/>
    </source>
</evidence>
<comment type="pathway">
    <text evidence="1 14">Lipid metabolism; fatty acid biosynthesis.</text>
</comment>
<keyword evidence="9 14" id="KW-0012">Acyltransferase</keyword>
<comment type="domain">
    <text evidence="14">The last Arg residue of the ACP-binding site is essential for the weak association between ACP/AcpP and FabH.</text>
</comment>
<dbReference type="FunFam" id="3.40.47.10:FF:000004">
    <property type="entry name" value="3-oxoacyl-[acyl-carrier-protein] synthase 3"/>
    <property type="match status" value="1"/>
</dbReference>
<gene>
    <name evidence="14" type="primary">fabH</name>
    <name evidence="17" type="ORF">FXF69_14180</name>
</gene>
<reference evidence="17 18" key="1">
    <citation type="submission" date="2019-08" db="EMBL/GenBank/DDBJ databases">
        <title>Actinomadura sp. nov. CYP1-5 isolated from mountain soil.</title>
        <authorList>
            <person name="Songsumanus A."/>
            <person name="Kuncharoen N."/>
            <person name="Kudo T."/>
            <person name="Yuki M."/>
            <person name="Igarashi Y."/>
            <person name="Tanasupawat S."/>
        </authorList>
    </citation>
    <scope>NUCLEOTIDE SEQUENCE [LARGE SCALE GENOMIC DNA]</scope>
    <source>
        <strain evidence="17 18">JCM 14158</strain>
    </source>
</reference>
<protein>
    <recommendedName>
        <fullName evidence="14">Beta-ketoacyl-[acyl-carrier-protein] synthase III</fullName>
        <shortName evidence="14">Beta-ketoacyl-ACP synthase III</shortName>
        <shortName evidence="14">KAS III</shortName>
        <ecNumber evidence="14">2.3.1.180</ecNumber>
    </recommendedName>
    <alternativeName>
        <fullName evidence="14">3-oxoacyl-[acyl-carrier-protein] synthase 3</fullName>
    </alternativeName>
    <alternativeName>
        <fullName evidence="14">3-oxoacyl-[acyl-carrier-protein] synthase III</fullName>
    </alternativeName>
</protein>
<dbReference type="Pfam" id="PF08541">
    <property type="entry name" value="ACP_syn_III_C"/>
    <property type="match status" value="1"/>
</dbReference>
<keyword evidence="7 14" id="KW-0443">Lipid metabolism</keyword>
<comment type="subunit">
    <text evidence="14">Homodimer.</text>
</comment>
<evidence type="ECO:0000259" key="16">
    <source>
        <dbReference type="Pfam" id="PF08545"/>
    </source>
</evidence>
<comment type="catalytic activity">
    <reaction evidence="12">
        <text>2-methylpropanoyl-CoA + malonyl-[ACP] + H(+) = 4-methyl-3-oxopentanoyl-[ACP] + CO2 + CoA</text>
        <dbReference type="Rhea" id="RHEA:42268"/>
        <dbReference type="Rhea" id="RHEA-COMP:9623"/>
        <dbReference type="Rhea" id="RHEA-COMP:9940"/>
        <dbReference type="ChEBI" id="CHEBI:15378"/>
        <dbReference type="ChEBI" id="CHEBI:16526"/>
        <dbReference type="ChEBI" id="CHEBI:57287"/>
        <dbReference type="ChEBI" id="CHEBI:57338"/>
        <dbReference type="ChEBI" id="CHEBI:78449"/>
        <dbReference type="ChEBI" id="CHEBI:78820"/>
        <dbReference type="EC" id="2.3.1.300"/>
    </reaction>
    <physiologicalReaction direction="left-to-right" evidence="12">
        <dbReference type="Rhea" id="RHEA:42269"/>
    </physiologicalReaction>
</comment>
<feature type="region of interest" description="ACP-binding" evidence="14">
    <location>
        <begin position="260"/>
        <end position="264"/>
    </location>
</feature>
<dbReference type="Pfam" id="PF08545">
    <property type="entry name" value="ACP_syn_III"/>
    <property type="match status" value="1"/>
</dbReference>
<dbReference type="Proteomes" id="UP000323380">
    <property type="component" value="Unassembled WGS sequence"/>
</dbReference>
<keyword evidence="6 14" id="KW-0276">Fatty acid metabolism</keyword>
<comment type="similarity">
    <text evidence="2 14">Belongs to the thiolase-like superfamily. FabH family.</text>
</comment>
<keyword evidence="14" id="KW-0511">Multifunctional enzyme</keyword>
<name>A0A5D0NQ09_9ACTN</name>
<organism evidence="17 18">
    <name type="scientific">Actinomadura chibensis</name>
    <dbReference type="NCBI Taxonomy" id="392828"/>
    <lineage>
        <taxon>Bacteria</taxon>
        <taxon>Bacillati</taxon>
        <taxon>Actinomycetota</taxon>
        <taxon>Actinomycetes</taxon>
        <taxon>Streptosporangiales</taxon>
        <taxon>Thermomonosporaceae</taxon>
        <taxon>Actinomadura</taxon>
    </lineage>
</organism>
<comment type="catalytic activity">
    <reaction evidence="13">
        <text>3-methylbutanoyl-CoA + malonyl-[ACP] + H(+) = 5-methyl-3-oxohexanoyl-[ACP] + CO2 + CoA</text>
        <dbReference type="Rhea" id="RHEA:42272"/>
        <dbReference type="Rhea" id="RHEA-COMP:9623"/>
        <dbReference type="Rhea" id="RHEA-COMP:9941"/>
        <dbReference type="ChEBI" id="CHEBI:15378"/>
        <dbReference type="ChEBI" id="CHEBI:16526"/>
        <dbReference type="ChEBI" id="CHEBI:57287"/>
        <dbReference type="ChEBI" id="CHEBI:57345"/>
        <dbReference type="ChEBI" id="CHEBI:78449"/>
        <dbReference type="ChEBI" id="CHEBI:78822"/>
        <dbReference type="EC" id="2.3.1.300"/>
    </reaction>
    <physiologicalReaction direction="left-to-right" evidence="13">
        <dbReference type="Rhea" id="RHEA:42273"/>
    </physiologicalReaction>
</comment>
<evidence type="ECO:0000256" key="9">
    <source>
        <dbReference type="ARBA" id="ARBA00023315"/>
    </source>
</evidence>
<dbReference type="RefSeq" id="WP_067892280.1">
    <property type="nucleotide sequence ID" value="NZ_VSFG01000002.1"/>
</dbReference>
<feature type="active site" evidence="14">
    <location>
        <position position="259"/>
    </location>
</feature>